<evidence type="ECO:0000259" key="2">
    <source>
        <dbReference type="Pfam" id="PF07589"/>
    </source>
</evidence>
<reference evidence="3 4" key="1">
    <citation type="submission" date="2020-08" db="EMBL/GenBank/DDBJ databases">
        <title>Genomic Encyclopedia of Type Strains, Phase IV (KMG-IV): sequencing the most valuable type-strain genomes for metagenomic binning, comparative biology and taxonomic classification.</title>
        <authorList>
            <person name="Goeker M."/>
        </authorList>
    </citation>
    <scope>NUCLEOTIDE SEQUENCE [LARGE SCALE GENOMIC DNA]</scope>
    <source>
        <strain evidence="3 4">DSM 102255</strain>
    </source>
</reference>
<sequence>MKLPVTIMHQSGFLRPVVICLPFSLWFCRGLDGKWRHMAEGLADIVGGDLRRRRTIIGLFSLTLALAAFLPQNQRALFGDRDMMAVALGVTPGDALRALLGTRVVLRLPLNIRPAGFVPGNLGSENPGLEEPSAFGVLTDPVVDPEPFVDAPRFDGVPTGDPALFNEVPNFAPPRFSDFARLPSASDAQSPTVAVPEPTSWLLMLTGFLGIGWVMRRFGRKTRTSLAEV</sequence>
<comment type="caution">
    <text evidence="3">The sequence shown here is derived from an EMBL/GenBank/DDBJ whole genome shotgun (WGS) entry which is preliminary data.</text>
</comment>
<evidence type="ECO:0000313" key="3">
    <source>
        <dbReference type="EMBL" id="MBB6123258.1"/>
    </source>
</evidence>
<evidence type="ECO:0000256" key="1">
    <source>
        <dbReference type="SAM" id="Phobius"/>
    </source>
</evidence>
<keyword evidence="1" id="KW-0472">Membrane</keyword>
<protein>
    <recommendedName>
        <fullName evidence="2">Ice-binding protein C-terminal domain-containing protein</fullName>
    </recommendedName>
</protein>
<dbReference type="RefSeq" id="WP_184078013.1">
    <property type="nucleotide sequence ID" value="NZ_JACIJP010000001.1"/>
</dbReference>
<evidence type="ECO:0000313" key="4">
    <source>
        <dbReference type="Proteomes" id="UP000552700"/>
    </source>
</evidence>
<feature type="domain" description="Ice-binding protein C-terminal" evidence="2">
    <location>
        <begin position="194"/>
        <end position="217"/>
    </location>
</feature>
<feature type="transmembrane region" description="Helical" evidence="1">
    <location>
        <begin position="56"/>
        <end position="74"/>
    </location>
</feature>
<dbReference type="EMBL" id="JACIJP010000001">
    <property type="protein sequence ID" value="MBB6123258.1"/>
    <property type="molecule type" value="Genomic_DNA"/>
</dbReference>
<keyword evidence="4" id="KW-1185">Reference proteome</keyword>
<feature type="transmembrane region" description="Helical" evidence="1">
    <location>
        <begin position="199"/>
        <end position="215"/>
    </location>
</feature>
<dbReference type="NCBIfam" id="TIGR02595">
    <property type="entry name" value="PEP_CTERM"/>
    <property type="match status" value="1"/>
</dbReference>
<proteinExistence type="predicted"/>
<dbReference type="AlphaFoldDB" id="A0A841J411"/>
<gene>
    <name evidence="3" type="ORF">FHS92_000965</name>
</gene>
<dbReference type="InterPro" id="IPR013424">
    <property type="entry name" value="Ice-binding_C"/>
</dbReference>
<name>A0A841J411_9SPHN</name>
<organism evidence="3 4">
    <name type="scientific">Sphingobium subterraneum</name>
    <dbReference type="NCBI Taxonomy" id="627688"/>
    <lineage>
        <taxon>Bacteria</taxon>
        <taxon>Pseudomonadati</taxon>
        <taxon>Pseudomonadota</taxon>
        <taxon>Alphaproteobacteria</taxon>
        <taxon>Sphingomonadales</taxon>
        <taxon>Sphingomonadaceae</taxon>
        <taxon>Sphingobium</taxon>
    </lineage>
</organism>
<dbReference type="Proteomes" id="UP000552700">
    <property type="component" value="Unassembled WGS sequence"/>
</dbReference>
<dbReference type="Pfam" id="PF07589">
    <property type="entry name" value="PEP-CTERM"/>
    <property type="match status" value="1"/>
</dbReference>
<keyword evidence="1" id="KW-0812">Transmembrane</keyword>
<keyword evidence="1" id="KW-1133">Transmembrane helix</keyword>
<accession>A0A841J411</accession>